<dbReference type="InterPro" id="IPR036291">
    <property type="entry name" value="NAD(P)-bd_dom_sf"/>
</dbReference>
<dbReference type="PRINTS" id="PR00080">
    <property type="entry name" value="SDRFAMILY"/>
</dbReference>
<dbReference type="PANTHER" id="PTHR24321">
    <property type="entry name" value="DEHYDROGENASES, SHORT CHAIN"/>
    <property type="match status" value="1"/>
</dbReference>
<dbReference type="Proteomes" id="UP001165368">
    <property type="component" value="Unassembled WGS sequence"/>
</dbReference>
<protein>
    <submittedName>
        <fullName evidence="3">SDR family oxidoreductase</fullName>
    </submittedName>
</protein>
<dbReference type="PRINTS" id="PR00081">
    <property type="entry name" value="GDHRDH"/>
</dbReference>
<dbReference type="InterPro" id="IPR002347">
    <property type="entry name" value="SDR_fam"/>
</dbReference>
<comment type="similarity">
    <text evidence="1">Belongs to the short-chain dehydrogenases/reductases (SDR) family.</text>
</comment>
<dbReference type="Pfam" id="PF13561">
    <property type="entry name" value="adh_short_C2"/>
    <property type="match status" value="1"/>
</dbReference>
<keyword evidence="2" id="KW-0560">Oxidoreductase</keyword>
<proteinExistence type="inferred from homology"/>
<dbReference type="InterPro" id="IPR020904">
    <property type="entry name" value="Sc_DH/Rdtase_CS"/>
</dbReference>
<accession>A0ABS9L3M4</accession>
<name>A0ABS9L3M4_9MICC</name>
<dbReference type="SUPFAM" id="SSF51735">
    <property type="entry name" value="NAD(P)-binding Rossmann-fold domains"/>
    <property type="match status" value="1"/>
</dbReference>
<dbReference type="CDD" id="cd05233">
    <property type="entry name" value="SDR_c"/>
    <property type="match status" value="1"/>
</dbReference>
<organism evidence="3 4">
    <name type="scientific">Arthrobacter hankyongi</name>
    <dbReference type="NCBI Taxonomy" id="2904801"/>
    <lineage>
        <taxon>Bacteria</taxon>
        <taxon>Bacillati</taxon>
        <taxon>Actinomycetota</taxon>
        <taxon>Actinomycetes</taxon>
        <taxon>Micrococcales</taxon>
        <taxon>Micrococcaceae</taxon>
        <taxon>Arthrobacter</taxon>
    </lineage>
</organism>
<gene>
    <name evidence="3" type="ORF">LVY72_04720</name>
</gene>
<keyword evidence="4" id="KW-1185">Reference proteome</keyword>
<dbReference type="RefSeq" id="WP_237818321.1">
    <property type="nucleotide sequence ID" value="NZ_JAKLTQ010000002.1"/>
</dbReference>
<evidence type="ECO:0000313" key="3">
    <source>
        <dbReference type="EMBL" id="MCG2621215.1"/>
    </source>
</evidence>
<dbReference type="PANTHER" id="PTHR24321:SF8">
    <property type="entry name" value="ESTRADIOL 17-BETA-DEHYDROGENASE 8-RELATED"/>
    <property type="match status" value="1"/>
</dbReference>
<evidence type="ECO:0000256" key="1">
    <source>
        <dbReference type="ARBA" id="ARBA00006484"/>
    </source>
</evidence>
<reference evidence="3" key="1">
    <citation type="submission" date="2022-01" db="EMBL/GenBank/DDBJ databases">
        <authorList>
            <person name="Jo J.-H."/>
            <person name="Im W.-T."/>
        </authorList>
    </citation>
    <scope>NUCLEOTIDE SEQUENCE</scope>
    <source>
        <strain evidence="3">I2-34</strain>
    </source>
</reference>
<comment type="caution">
    <text evidence="3">The sequence shown here is derived from an EMBL/GenBank/DDBJ whole genome shotgun (WGS) entry which is preliminary data.</text>
</comment>
<sequence length="258" mass="26862">MTQQRRFEGKTVLVTGSAGPGLGFSTVKLFAEEGAHVAISDRSARRVKEAAERIRTEVDGLAGVTEITLDVTDEESVREGVAGIVAETGSIDVLVNNAAFAEQAALVDMSLESWQRVLNVGLTGPFLMMRACLPHMYAQGSGSVVNVSSIEAWAAADPHIGSYVAAKSGLLGLTRVGAAEAGPHGVRVNAVAPGLMVNKAVEELFDKDALADIVARTPLGRAGGPDEVARTILYLASEDAAFVTGDVLTVAGGLYYHA</sequence>
<dbReference type="EMBL" id="JAKLTQ010000002">
    <property type="protein sequence ID" value="MCG2621215.1"/>
    <property type="molecule type" value="Genomic_DNA"/>
</dbReference>
<evidence type="ECO:0000313" key="4">
    <source>
        <dbReference type="Proteomes" id="UP001165368"/>
    </source>
</evidence>
<evidence type="ECO:0000256" key="2">
    <source>
        <dbReference type="ARBA" id="ARBA00023002"/>
    </source>
</evidence>
<dbReference type="PROSITE" id="PS00061">
    <property type="entry name" value="ADH_SHORT"/>
    <property type="match status" value="1"/>
</dbReference>
<dbReference type="Gene3D" id="3.40.50.720">
    <property type="entry name" value="NAD(P)-binding Rossmann-like Domain"/>
    <property type="match status" value="1"/>
</dbReference>